<dbReference type="EMBL" id="FO082871">
    <property type="protein sequence ID" value="CCF72880.1"/>
    <property type="molecule type" value="Genomic_DNA"/>
</dbReference>
<dbReference type="GeneID" id="24423494"/>
<keyword evidence="3" id="KW-1185">Reference proteome</keyword>
<reference evidence="2 3" key="3">
    <citation type="journal article" date="2016" name="Sci. Rep.">
        <title>Genome-wide diversity and gene expression profiling of Babesia microti isolates identify polymorphic genes that mediate host-pathogen interactions.</title>
        <authorList>
            <person name="Silva J.C."/>
            <person name="Cornillot E."/>
            <person name="McCracken C."/>
            <person name="Usmani-Brown S."/>
            <person name="Dwivedi A."/>
            <person name="Ifeonu O.O."/>
            <person name="Crabtree J."/>
            <person name="Gotia H.T."/>
            <person name="Virji A.Z."/>
            <person name="Reynes C."/>
            <person name="Colinge J."/>
            <person name="Kumar V."/>
            <person name="Lawres L."/>
            <person name="Pazzi J.E."/>
            <person name="Pablo J.V."/>
            <person name="Hung C."/>
            <person name="Brancato J."/>
            <person name="Kumari P."/>
            <person name="Orvis J."/>
            <person name="Tretina K."/>
            <person name="Chibucos M."/>
            <person name="Ott S."/>
            <person name="Sadzewicz L."/>
            <person name="Sengamalay N."/>
            <person name="Shetty A.C."/>
            <person name="Su Q."/>
            <person name="Tallon L."/>
            <person name="Fraser C.M."/>
            <person name="Frutos R."/>
            <person name="Molina D.M."/>
            <person name="Krause P.J."/>
            <person name="Ben Mamoun C."/>
        </authorList>
    </citation>
    <scope>NUCLEOTIDE SEQUENCE [LARGE SCALE GENOMIC DNA]</scope>
    <source>
        <strain evidence="2 3">RI</strain>
    </source>
</reference>
<gene>
    <name evidence="2" type="ORF">BMR1_01G02110</name>
</gene>
<dbReference type="SUPFAM" id="SSF57903">
    <property type="entry name" value="FYVE/PHD zinc finger"/>
    <property type="match status" value="1"/>
</dbReference>
<dbReference type="RefSeq" id="XP_012647489.1">
    <property type="nucleotide sequence ID" value="XM_012792035.1"/>
</dbReference>
<reference evidence="2 3" key="1">
    <citation type="journal article" date="2012" name="Nucleic Acids Res.">
        <title>Sequencing of the smallest Apicomplexan genome from the human pathogen Babesia microti.</title>
        <authorList>
            <person name="Cornillot E."/>
            <person name="Hadj-Kaddour K."/>
            <person name="Dassouli A."/>
            <person name="Noel B."/>
            <person name="Ranwez V."/>
            <person name="Vacherie B."/>
            <person name="Augagneur Y."/>
            <person name="Bres V."/>
            <person name="Duclos A."/>
            <person name="Randazzo S."/>
            <person name="Carcy B."/>
            <person name="Debierre-Grockiego F."/>
            <person name="Delbecq S."/>
            <person name="Moubri-Menage K."/>
            <person name="Shams-Eldin H."/>
            <person name="Usmani-Brown S."/>
            <person name="Bringaud F."/>
            <person name="Wincker P."/>
            <person name="Vivares C.P."/>
            <person name="Schwarz R.T."/>
            <person name="Schetters T.P."/>
            <person name="Krause P.J."/>
            <person name="Gorenflot A."/>
            <person name="Berry V."/>
            <person name="Barbe V."/>
            <person name="Ben Mamoun C."/>
        </authorList>
    </citation>
    <scope>NUCLEOTIDE SEQUENCE [LARGE SCALE GENOMIC DNA]</scope>
    <source>
        <strain evidence="2 3">RI</strain>
    </source>
</reference>
<dbReference type="KEGG" id="bmic:BMR1_01G02110"/>
<evidence type="ECO:0000256" key="1">
    <source>
        <dbReference type="SAM" id="Coils"/>
    </source>
</evidence>
<dbReference type="OrthoDB" id="79871at2759"/>
<dbReference type="Proteomes" id="UP000002899">
    <property type="component" value="Chromosome I"/>
</dbReference>
<dbReference type="CDD" id="cd00065">
    <property type="entry name" value="FYVE_like_SF"/>
    <property type="match status" value="1"/>
</dbReference>
<sequence>MDPKLEHCEVCSVDFATSNWKKKCEFCGKQCCKKCIIGRNSICEDCLFAQSTRQALSLQEDLDVKDTINSLLKDELKNKVGQVERFRQFLLEFDSLFVKDVIGDRTHLLMKIDFTNLENDMDQVIEKSVNNIRIVANELKSLYDARESTVSLISQLNEKILELESQNLELKNKISNIGDSSQSFEIADDFEVGILREQLETYKSRCDALEMQLLSSKRLESRSSTGIFLTAHNSHQRNARWWCCFKCPLFS</sequence>
<evidence type="ECO:0000313" key="2">
    <source>
        <dbReference type="EMBL" id="CCF72880.1"/>
    </source>
</evidence>
<feature type="coiled-coil region" evidence="1">
    <location>
        <begin position="146"/>
        <end position="212"/>
    </location>
</feature>
<dbReference type="VEuPathDB" id="PiroplasmaDB:BMR1_01G02110"/>
<protein>
    <submittedName>
        <fullName evidence="2">FYVE and coiled-coil domain-containing protein (FCP)</fullName>
    </submittedName>
</protein>
<dbReference type="InterPro" id="IPR011011">
    <property type="entry name" value="Znf_FYVE_PHD"/>
</dbReference>
<accession>I7IPE0</accession>
<proteinExistence type="predicted"/>
<organism evidence="2 3">
    <name type="scientific">Babesia microti (strain RI)</name>
    <dbReference type="NCBI Taxonomy" id="1133968"/>
    <lineage>
        <taxon>Eukaryota</taxon>
        <taxon>Sar</taxon>
        <taxon>Alveolata</taxon>
        <taxon>Apicomplexa</taxon>
        <taxon>Aconoidasida</taxon>
        <taxon>Piroplasmida</taxon>
        <taxon>Babesiidae</taxon>
        <taxon>Babesia</taxon>
    </lineage>
</organism>
<dbReference type="OMA" id="QKNMNIK"/>
<keyword evidence="1" id="KW-0175">Coiled coil</keyword>
<evidence type="ECO:0000313" key="3">
    <source>
        <dbReference type="Proteomes" id="UP000002899"/>
    </source>
</evidence>
<name>I7IPE0_BABMR</name>
<dbReference type="AlphaFoldDB" id="I7IPE0"/>
<reference evidence="2 3" key="2">
    <citation type="journal article" date="2013" name="PLoS ONE">
        <title>Whole genome mapping and re-organization of the nuclear and mitochondrial genomes of Babesia microti isolates.</title>
        <authorList>
            <person name="Cornillot E."/>
            <person name="Dassouli A."/>
            <person name="Garg A."/>
            <person name="Pachikara N."/>
            <person name="Randazzo S."/>
            <person name="Depoix D."/>
            <person name="Carcy B."/>
            <person name="Delbecq S."/>
            <person name="Frutos R."/>
            <person name="Silva J.C."/>
            <person name="Sutton R."/>
            <person name="Krause P.J."/>
            <person name="Mamoun C.B."/>
        </authorList>
    </citation>
    <scope>NUCLEOTIDE SEQUENCE [LARGE SCALE GENOMIC DNA]</scope>
    <source>
        <strain evidence="2 3">RI</strain>
    </source>
</reference>